<protein>
    <recommendedName>
        <fullName evidence="3">Attractin/MKLN-like beta-propeller domain-containing protein</fullName>
    </recommendedName>
</protein>
<dbReference type="Proteomes" id="UP000663823">
    <property type="component" value="Unassembled WGS sequence"/>
</dbReference>
<dbReference type="Gene3D" id="2.120.10.80">
    <property type="entry name" value="Kelch-type beta propeller"/>
    <property type="match status" value="1"/>
</dbReference>
<dbReference type="Pfam" id="PF01344">
    <property type="entry name" value="Kelch_1"/>
    <property type="match status" value="1"/>
</dbReference>
<comment type="caution">
    <text evidence="4">The sequence shown here is derived from an EMBL/GenBank/DDBJ whole genome shotgun (WGS) entry which is preliminary data.</text>
</comment>
<dbReference type="InterPro" id="IPR006652">
    <property type="entry name" value="Kelch_1"/>
</dbReference>
<dbReference type="PANTHER" id="PTHR24412">
    <property type="entry name" value="KELCH PROTEIN"/>
    <property type="match status" value="1"/>
</dbReference>
<dbReference type="InterPro" id="IPR037293">
    <property type="entry name" value="Gal_Oxidase_central_sf"/>
</dbReference>
<dbReference type="Pfam" id="PF24981">
    <property type="entry name" value="Beta-prop_ATRN-LZTR1"/>
    <property type="match status" value="1"/>
</dbReference>
<evidence type="ECO:0000313" key="5">
    <source>
        <dbReference type="Proteomes" id="UP000663823"/>
    </source>
</evidence>
<evidence type="ECO:0000259" key="3">
    <source>
        <dbReference type="Pfam" id="PF24981"/>
    </source>
</evidence>
<gene>
    <name evidence="4" type="ORF">OTI717_LOCUS36777</name>
</gene>
<organism evidence="4 5">
    <name type="scientific">Rotaria sordida</name>
    <dbReference type="NCBI Taxonomy" id="392033"/>
    <lineage>
        <taxon>Eukaryota</taxon>
        <taxon>Metazoa</taxon>
        <taxon>Spiralia</taxon>
        <taxon>Gnathifera</taxon>
        <taxon>Rotifera</taxon>
        <taxon>Eurotatoria</taxon>
        <taxon>Bdelloidea</taxon>
        <taxon>Philodinida</taxon>
        <taxon>Philodinidae</taxon>
        <taxon>Rotaria</taxon>
    </lineage>
</organism>
<keyword evidence="2" id="KW-0677">Repeat</keyword>
<name>A0A819YXJ8_9BILA</name>
<evidence type="ECO:0000256" key="2">
    <source>
        <dbReference type="ARBA" id="ARBA00022737"/>
    </source>
</evidence>
<keyword evidence="1" id="KW-0880">Kelch repeat</keyword>
<dbReference type="InterPro" id="IPR011043">
    <property type="entry name" value="Gal_Oxase/kelch_b-propeller"/>
</dbReference>
<accession>A0A819YXJ8</accession>
<dbReference type="Gene3D" id="2.130.10.80">
    <property type="entry name" value="Galactose oxidase/kelch, beta-propeller"/>
    <property type="match status" value="3"/>
</dbReference>
<dbReference type="SUPFAM" id="SSF50965">
    <property type="entry name" value="Galactose oxidase, central domain"/>
    <property type="match status" value="2"/>
</dbReference>
<dbReference type="PANTHER" id="PTHR24412:SF489">
    <property type="entry name" value="RING FINGER DOMAIN AND KELCH REPEAT-CONTAINING PROTEIN DDB_G0271372"/>
    <property type="match status" value="1"/>
</dbReference>
<evidence type="ECO:0000256" key="1">
    <source>
        <dbReference type="ARBA" id="ARBA00022441"/>
    </source>
</evidence>
<dbReference type="EMBL" id="CAJOAX010016206">
    <property type="protein sequence ID" value="CAF4162372.1"/>
    <property type="molecule type" value="Genomic_DNA"/>
</dbReference>
<evidence type="ECO:0000313" key="4">
    <source>
        <dbReference type="EMBL" id="CAF4162372.1"/>
    </source>
</evidence>
<sequence>MTGLLAISRVYHTSTVLLNGRVSVIGGTINGNTVELYNTTTKIWSAGPSMVDARILHTATLLPDGRLIVAGGYYSRYLKTVEIYNPTTNTWSTVSSMNTARYGHQAIYLPAPSNKLLVMGGYGNNSIRLQSCELYDFASNTWTYTTSMLEKRVYFTATYLSSLGKVLAIGGTGTLYSSAEMFTISSGQWIRSVNTMANDRYFHTATLIPATGQVLIVGGYENPDKTYMFNPTNNSFTTAASLGQGRREPSATLLPSGLILVAGGSFNNTLLYRSAEVYDYRSNTWRPAATMSVARFHHTAVLLNNSSSQAPVVLVTGGYIENSLSTSNCELFNVNG</sequence>
<reference evidence="4" key="1">
    <citation type="submission" date="2021-02" db="EMBL/GenBank/DDBJ databases">
        <authorList>
            <person name="Nowell W R."/>
        </authorList>
    </citation>
    <scope>NUCLEOTIDE SEQUENCE</scope>
</reference>
<dbReference type="InterPro" id="IPR015915">
    <property type="entry name" value="Kelch-typ_b-propeller"/>
</dbReference>
<proteinExistence type="predicted"/>
<dbReference type="AlphaFoldDB" id="A0A819YXJ8"/>
<feature type="domain" description="Attractin/MKLN-like beta-propeller" evidence="3">
    <location>
        <begin position="9"/>
        <end position="174"/>
    </location>
</feature>
<dbReference type="SMART" id="SM00612">
    <property type="entry name" value="Kelch"/>
    <property type="match status" value="6"/>
</dbReference>
<dbReference type="InterPro" id="IPR056737">
    <property type="entry name" value="Beta-prop_ATRN-MKLN-like"/>
</dbReference>